<dbReference type="PANTHER" id="PTHR44846">
    <property type="entry name" value="MANNOSYL-D-GLYCERATE TRANSPORT/METABOLISM SYSTEM REPRESSOR MNGR-RELATED"/>
    <property type="match status" value="1"/>
</dbReference>
<organism evidence="5 6">
    <name type="scientific">Nocardiopsis exhalans</name>
    <dbReference type="NCBI Taxonomy" id="163604"/>
    <lineage>
        <taxon>Bacteria</taxon>
        <taxon>Bacillati</taxon>
        <taxon>Actinomycetota</taxon>
        <taxon>Actinomycetes</taxon>
        <taxon>Streptosporangiales</taxon>
        <taxon>Nocardiopsidaceae</taxon>
        <taxon>Nocardiopsis</taxon>
    </lineage>
</organism>
<evidence type="ECO:0000256" key="3">
    <source>
        <dbReference type="ARBA" id="ARBA00023163"/>
    </source>
</evidence>
<dbReference type="SUPFAM" id="SSF46785">
    <property type="entry name" value="Winged helix' DNA-binding domain"/>
    <property type="match status" value="1"/>
</dbReference>
<dbReference type="Pfam" id="PF00392">
    <property type="entry name" value="GntR"/>
    <property type="match status" value="1"/>
</dbReference>
<sequence>MSTEMPHIDPRGPKLVYVVIADHLAARIEAGELKADERIPGEIDIAANYGVARMTAGRAVKELRERGLVYTVRGKGTFVA</sequence>
<accession>A0ABY5D876</accession>
<dbReference type="EMBL" id="CP099837">
    <property type="protein sequence ID" value="USY19524.1"/>
    <property type="molecule type" value="Genomic_DNA"/>
</dbReference>
<dbReference type="InterPro" id="IPR036388">
    <property type="entry name" value="WH-like_DNA-bd_sf"/>
</dbReference>
<name>A0ABY5D876_9ACTN</name>
<dbReference type="Proteomes" id="UP001055940">
    <property type="component" value="Chromosome"/>
</dbReference>
<evidence type="ECO:0000259" key="4">
    <source>
        <dbReference type="PROSITE" id="PS50949"/>
    </source>
</evidence>
<gene>
    <name evidence="5" type="ORF">NE857_30520</name>
</gene>
<dbReference type="PRINTS" id="PR00035">
    <property type="entry name" value="HTHGNTR"/>
</dbReference>
<keyword evidence="1" id="KW-0805">Transcription regulation</keyword>
<dbReference type="SMART" id="SM00345">
    <property type="entry name" value="HTH_GNTR"/>
    <property type="match status" value="1"/>
</dbReference>
<keyword evidence="2" id="KW-0238">DNA-binding</keyword>
<evidence type="ECO:0000313" key="6">
    <source>
        <dbReference type="Proteomes" id="UP001055940"/>
    </source>
</evidence>
<evidence type="ECO:0000256" key="1">
    <source>
        <dbReference type="ARBA" id="ARBA00023015"/>
    </source>
</evidence>
<dbReference type="CDD" id="cd07377">
    <property type="entry name" value="WHTH_GntR"/>
    <property type="match status" value="1"/>
</dbReference>
<feature type="domain" description="HTH gntR-type" evidence="4">
    <location>
        <begin position="14"/>
        <end position="80"/>
    </location>
</feature>
<evidence type="ECO:0000256" key="2">
    <source>
        <dbReference type="ARBA" id="ARBA00023125"/>
    </source>
</evidence>
<dbReference type="InterPro" id="IPR036390">
    <property type="entry name" value="WH_DNA-bd_sf"/>
</dbReference>
<proteinExistence type="predicted"/>
<keyword evidence="3" id="KW-0804">Transcription</keyword>
<reference evidence="5" key="1">
    <citation type="submission" date="2022-06" db="EMBL/GenBank/DDBJ databases">
        <authorList>
            <person name="Ping M."/>
        </authorList>
    </citation>
    <scope>NUCLEOTIDE SEQUENCE</scope>
    <source>
        <strain evidence="5">JCM11759T</strain>
    </source>
</reference>
<evidence type="ECO:0000313" key="5">
    <source>
        <dbReference type="EMBL" id="USY19524.1"/>
    </source>
</evidence>
<dbReference type="RefSeq" id="WP_254418732.1">
    <property type="nucleotide sequence ID" value="NZ_BAAAJB010000092.1"/>
</dbReference>
<dbReference type="PANTHER" id="PTHR44846:SF1">
    <property type="entry name" value="MANNOSYL-D-GLYCERATE TRANSPORT_METABOLISM SYSTEM REPRESSOR MNGR-RELATED"/>
    <property type="match status" value="1"/>
</dbReference>
<dbReference type="InterPro" id="IPR050679">
    <property type="entry name" value="Bact_HTH_transcr_reg"/>
</dbReference>
<dbReference type="Gene3D" id="1.10.10.10">
    <property type="entry name" value="Winged helix-like DNA-binding domain superfamily/Winged helix DNA-binding domain"/>
    <property type="match status" value="1"/>
</dbReference>
<dbReference type="PROSITE" id="PS50949">
    <property type="entry name" value="HTH_GNTR"/>
    <property type="match status" value="1"/>
</dbReference>
<keyword evidence="6" id="KW-1185">Reference proteome</keyword>
<protein>
    <submittedName>
        <fullName evidence="5">GntR family transcriptional regulator</fullName>
    </submittedName>
</protein>
<dbReference type="InterPro" id="IPR000524">
    <property type="entry name" value="Tscrpt_reg_HTH_GntR"/>
</dbReference>